<dbReference type="Gene3D" id="3.10.180.10">
    <property type="entry name" value="2,3-Dihydroxybiphenyl 1,2-Dioxygenase, domain 1"/>
    <property type="match status" value="2"/>
</dbReference>
<dbReference type="PANTHER" id="PTHR36503">
    <property type="entry name" value="BLR2520 PROTEIN"/>
    <property type="match status" value="1"/>
</dbReference>
<organism evidence="1 2">
    <name type="scientific">Gordonia spumicola</name>
    <dbReference type="NCBI Taxonomy" id="589161"/>
    <lineage>
        <taxon>Bacteria</taxon>
        <taxon>Bacillati</taxon>
        <taxon>Actinomycetota</taxon>
        <taxon>Actinomycetes</taxon>
        <taxon>Mycobacteriales</taxon>
        <taxon>Gordoniaceae</taxon>
        <taxon>Gordonia</taxon>
    </lineage>
</organism>
<sequence>MTNIDALTIAASDADAARTFYDAAFGLGDRLRVEQSAEATSGFRGFAVSLVVADSAVVDSFFDSAVAAGARVVKPASKSLWGYGATVEAPDGTVWTLASSKKKPTGAPPRVADSIVLLLGVDDVAATKEFYVGKGLTVAKSFGRKYVEFEAGGAITLAVQSRKATAKNAGVGAEGSGSHRLTVVSDVDGFVDPDGYVWA</sequence>
<gene>
    <name evidence="1" type="ORF">nbrc107696_22010</name>
</gene>
<reference evidence="2" key="1">
    <citation type="submission" date="2019-06" db="EMBL/GenBank/DDBJ databases">
        <title>Gordonia isolated from sludge of a wastewater treatment plant.</title>
        <authorList>
            <person name="Tamura T."/>
            <person name="Aoyama K."/>
            <person name="Kang Y."/>
            <person name="Saito S."/>
            <person name="Akiyama N."/>
            <person name="Yazawa K."/>
            <person name="Gonoi T."/>
            <person name="Mikami Y."/>
        </authorList>
    </citation>
    <scope>NUCLEOTIDE SEQUENCE [LARGE SCALE GENOMIC DNA]</scope>
    <source>
        <strain evidence="2">NBRC 107696</strain>
    </source>
</reference>
<dbReference type="SUPFAM" id="SSF54593">
    <property type="entry name" value="Glyoxalase/Bleomycin resistance protein/Dihydroxybiphenyl dioxygenase"/>
    <property type="match status" value="1"/>
</dbReference>
<evidence type="ECO:0000313" key="1">
    <source>
        <dbReference type="EMBL" id="GEE01755.1"/>
    </source>
</evidence>
<dbReference type="Proteomes" id="UP000444960">
    <property type="component" value="Unassembled WGS sequence"/>
</dbReference>
<comment type="caution">
    <text evidence="1">The sequence shown here is derived from an EMBL/GenBank/DDBJ whole genome shotgun (WGS) entry which is preliminary data.</text>
</comment>
<dbReference type="AlphaFoldDB" id="A0A7I9V8Y5"/>
<protein>
    <submittedName>
        <fullName evidence="1">Glyoxalase</fullName>
    </submittedName>
</protein>
<dbReference type="RefSeq" id="WP_161895507.1">
    <property type="nucleotide sequence ID" value="NZ_BJOV01000003.1"/>
</dbReference>
<dbReference type="PANTHER" id="PTHR36503:SF1">
    <property type="entry name" value="BLR2520 PROTEIN"/>
    <property type="match status" value="1"/>
</dbReference>
<dbReference type="InterPro" id="IPR029068">
    <property type="entry name" value="Glyas_Bleomycin-R_OHBP_Dase"/>
</dbReference>
<dbReference type="EMBL" id="BJOV01000003">
    <property type="protein sequence ID" value="GEE01755.1"/>
    <property type="molecule type" value="Genomic_DNA"/>
</dbReference>
<keyword evidence="2" id="KW-1185">Reference proteome</keyword>
<accession>A0A7I9V8Y5</accession>
<dbReference type="OrthoDB" id="4825162at2"/>
<evidence type="ECO:0000313" key="2">
    <source>
        <dbReference type="Proteomes" id="UP000444960"/>
    </source>
</evidence>
<name>A0A7I9V8Y5_9ACTN</name>
<proteinExistence type="predicted"/>